<dbReference type="InterPro" id="IPR015168">
    <property type="entry name" value="SsuA/THI5"/>
</dbReference>
<comment type="subcellular location">
    <subcellularLocation>
        <location evidence="1">Periplasm</location>
    </subcellularLocation>
</comment>
<dbReference type="PANTHER" id="PTHR30024">
    <property type="entry name" value="ALIPHATIC SULFONATES-BINDING PROTEIN-RELATED"/>
    <property type="match status" value="1"/>
</dbReference>
<name>A0ABQ4QUS1_9HYPH</name>
<dbReference type="SUPFAM" id="SSF53850">
    <property type="entry name" value="Periplasmic binding protein-like II"/>
    <property type="match status" value="1"/>
</dbReference>
<evidence type="ECO:0000313" key="6">
    <source>
        <dbReference type="EMBL" id="GJD48665.1"/>
    </source>
</evidence>
<comment type="caution">
    <text evidence="6">The sequence shown here is derived from an EMBL/GenBank/DDBJ whole genome shotgun (WGS) entry which is preliminary data.</text>
</comment>
<feature type="domain" description="SsuA/THI5-like" evidence="5">
    <location>
        <begin position="42"/>
        <end position="250"/>
    </location>
</feature>
<reference evidence="6" key="2">
    <citation type="submission" date="2021-08" db="EMBL/GenBank/DDBJ databases">
        <authorList>
            <person name="Tani A."/>
            <person name="Ola A."/>
            <person name="Ogura Y."/>
            <person name="Katsura K."/>
            <person name="Hayashi T."/>
        </authorList>
    </citation>
    <scope>NUCLEOTIDE SEQUENCE</scope>
    <source>
        <strain evidence="6">KCTC 52305</strain>
    </source>
</reference>
<feature type="signal peptide" evidence="4">
    <location>
        <begin position="1"/>
        <end position="26"/>
    </location>
</feature>
<reference evidence="6" key="1">
    <citation type="journal article" date="2021" name="Front. Microbiol.">
        <title>Comprehensive Comparative Genomics and Phenotyping of Methylobacterium Species.</title>
        <authorList>
            <person name="Alessa O."/>
            <person name="Ogura Y."/>
            <person name="Fujitani Y."/>
            <person name="Takami H."/>
            <person name="Hayashi T."/>
            <person name="Sahin N."/>
            <person name="Tani A."/>
        </authorList>
    </citation>
    <scope>NUCLEOTIDE SEQUENCE</scope>
    <source>
        <strain evidence="6">KCTC 52305</strain>
    </source>
</reference>
<dbReference type="Proteomes" id="UP001055167">
    <property type="component" value="Unassembled WGS sequence"/>
</dbReference>
<dbReference type="PANTHER" id="PTHR30024:SF47">
    <property type="entry name" value="TAURINE-BINDING PERIPLASMIC PROTEIN"/>
    <property type="match status" value="1"/>
</dbReference>
<dbReference type="Gene3D" id="3.40.190.10">
    <property type="entry name" value="Periplasmic binding protein-like II"/>
    <property type="match status" value="2"/>
</dbReference>
<sequence length="320" mass="33501">MSLIRTSRMVAAAALASSLLAGQALAQTKLVAGIAAYNEALLPIHTAEQKGYLKEAGLTLELVTFKGGGPAVQALVGGSIDLCLCAADHVVRLRSRRQPARILVGLDGFHSYALLAKGDAPYVDLAGLKGRRIGVTSPGSLTDNTLQWAIRKAGLRPDRDFEIIGAGSGAAMQAAIDSGQVAAGLLITTDAVAMLRKAGAYRVVVDYRTMPYPSFDAIALESWIGSHRPAAQGFVRAVSRAIADLRADPALAAAVTRTMYPDFPADLVQEVARSAVSRMPEGGTVSSESIATMNAILLAADDSLKPVTLQDVYDASLSDR</sequence>
<comment type="similarity">
    <text evidence="2">Belongs to the bacterial solute-binding protein SsuA/TauA family.</text>
</comment>
<dbReference type="Pfam" id="PF09084">
    <property type="entry name" value="NMT1"/>
    <property type="match status" value="1"/>
</dbReference>
<evidence type="ECO:0000256" key="4">
    <source>
        <dbReference type="SAM" id="SignalP"/>
    </source>
</evidence>
<proteinExistence type="inferred from homology"/>
<gene>
    <name evidence="6" type="ORF">OPKNFCMD_1388</name>
</gene>
<feature type="chain" id="PRO_5047164758" description="SsuA/THI5-like domain-containing protein" evidence="4">
    <location>
        <begin position="27"/>
        <end position="320"/>
    </location>
</feature>
<keyword evidence="3 4" id="KW-0732">Signal</keyword>
<dbReference type="RefSeq" id="WP_128564830.1">
    <property type="nucleotide sequence ID" value="NZ_BPQH01000003.1"/>
</dbReference>
<accession>A0ABQ4QUS1</accession>
<evidence type="ECO:0000256" key="1">
    <source>
        <dbReference type="ARBA" id="ARBA00004418"/>
    </source>
</evidence>
<organism evidence="6 7">
    <name type="scientific">Methylobacterium crusticola</name>
    <dbReference type="NCBI Taxonomy" id="1697972"/>
    <lineage>
        <taxon>Bacteria</taxon>
        <taxon>Pseudomonadati</taxon>
        <taxon>Pseudomonadota</taxon>
        <taxon>Alphaproteobacteria</taxon>
        <taxon>Hyphomicrobiales</taxon>
        <taxon>Methylobacteriaceae</taxon>
        <taxon>Methylobacterium</taxon>
    </lineage>
</organism>
<protein>
    <recommendedName>
        <fullName evidence="5">SsuA/THI5-like domain-containing protein</fullName>
    </recommendedName>
</protein>
<dbReference type="EMBL" id="BPQH01000003">
    <property type="protein sequence ID" value="GJD48665.1"/>
    <property type="molecule type" value="Genomic_DNA"/>
</dbReference>
<evidence type="ECO:0000256" key="2">
    <source>
        <dbReference type="ARBA" id="ARBA00010742"/>
    </source>
</evidence>
<evidence type="ECO:0000313" key="7">
    <source>
        <dbReference type="Proteomes" id="UP001055167"/>
    </source>
</evidence>
<evidence type="ECO:0000259" key="5">
    <source>
        <dbReference type="Pfam" id="PF09084"/>
    </source>
</evidence>
<keyword evidence="7" id="KW-1185">Reference proteome</keyword>
<evidence type="ECO:0000256" key="3">
    <source>
        <dbReference type="ARBA" id="ARBA00022729"/>
    </source>
</evidence>